<name>A0A2I1I6I2_9ACTO</name>
<sequence length="471" mass="48868">MRTLNFKGATVTKQSRISLRAHDARCDRGCMSSPERDMTASPEGVASSTDVKPRRVSTLSTVMALVAVLAISPSMRAGATSLGPVLTGVQSTFGVGAMAVGLLSALPCIVFALVGVLAVPLSKRFGLTCIVTVAMAVTTFGLGVRPFVSNFWAFLLLSIAGLAGPAVGNVIVPAWIKLHKAGRTVLLLTVYGGVLPLGGAAGSFLGAPIAGPDSSGWRTALFIWAPWALLAVLVWLLAWKSVGRDTPPVAQSLAPVPESSTPLTGDEAAQLSSPLATNRRSLMRSPTAVALMVAFGLQSLNAYVQFGQLPTILAMLGVDRTSAAAMVAAINLWALVGGLIMPKIVDSVKNLPLVSLLFGVLTASGYLGLLLAPTFSPWLWVTLLSIGGFMFPLCVTLIPARARTASMSARLSGMAQPGAYIVAAFGPIIVGMVLQATASTTPVLIFLMIMALLMGIIGMRASAPVFVDDEV</sequence>
<proteinExistence type="predicted"/>
<dbReference type="PANTHER" id="PTHR23523">
    <property type="match status" value="1"/>
</dbReference>
<dbReference type="GO" id="GO:0022857">
    <property type="term" value="F:transmembrane transporter activity"/>
    <property type="evidence" value="ECO:0007669"/>
    <property type="project" value="InterPro"/>
</dbReference>
<dbReference type="Pfam" id="PF07690">
    <property type="entry name" value="MFS_1"/>
    <property type="match status" value="1"/>
</dbReference>
<feature type="transmembrane region" description="Helical" evidence="6">
    <location>
        <begin position="353"/>
        <end position="372"/>
    </location>
</feature>
<feature type="transmembrane region" description="Helical" evidence="6">
    <location>
        <begin position="444"/>
        <end position="467"/>
    </location>
</feature>
<gene>
    <name evidence="8" type="ORF">CYJ25_00245</name>
</gene>
<dbReference type="AlphaFoldDB" id="A0A2I1I6I2"/>
<feature type="transmembrane region" description="Helical" evidence="6">
    <location>
        <begin position="125"/>
        <end position="145"/>
    </location>
</feature>
<evidence type="ECO:0000313" key="9">
    <source>
        <dbReference type="Proteomes" id="UP000234545"/>
    </source>
</evidence>
<keyword evidence="4 6" id="KW-0472">Membrane</keyword>
<dbReference type="PROSITE" id="PS50850">
    <property type="entry name" value="MFS"/>
    <property type="match status" value="1"/>
</dbReference>
<feature type="transmembrane region" description="Helical" evidence="6">
    <location>
        <begin position="419"/>
        <end position="438"/>
    </location>
</feature>
<evidence type="ECO:0000256" key="1">
    <source>
        <dbReference type="ARBA" id="ARBA00004651"/>
    </source>
</evidence>
<comment type="subcellular location">
    <subcellularLocation>
        <location evidence="1">Cell membrane</location>
        <topology evidence="1">Multi-pass membrane protein</topology>
    </subcellularLocation>
</comment>
<comment type="caution">
    <text evidence="8">The sequence shown here is derived from an EMBL/GenBank/DDBJ whole genome shotgun (WGS) entry which is preliminary data.</text>
</comment>
<keyword evidence="3 6" id="KW-1133">Transmembrane helix</keyword>
<organism evidence="8 9">
    <name type="scientific">Schaalia turicensis</name>
    <dbReference type="NCBI Taxonomy" id="131111"/>
    <lineage>
        <taxon>Bacteria</taxon>
        <taxon>Bacillati</taxon>
        <taxon>Actinomycetota</taxon>
        <taxon>Actinomycetes</taxon>
        <taxon>Actinomycetales</taxon>
        <taxon>Actinomycetaceae</taxon>
        <taxon>Schaalia</taxon>
    </lineage>
</organism>
<dbReference type="Gene3D" id="1.20.1250.20">
    <property type="entry name" value="MFS general substrate transporter like domains"/>
    <property type="match status" value="1"/>
</dbReference>
<evidence type="ECO:0000256" key="5">
    <source>
        <dbReference type="SAM" id="MobiDB-lite"/>
    </source>
</evidence>
<keyword evidence="2 6" id="KW-0812">Transmembrane</keyword>
<evidence type="ECO:0000259" key="7">
    <source>
        <dbReference type="PROSITE" id="PS50850"/>
    </source>
</evidence>
<dbReference type="InterPro" id="IPR036259">
    <property type="entry name" value="MFS_trans_sf"/>
</dbReference>
<feature type="transmembrane region" description="Helical" evidence="6">
    <location>
        <begin position="221"/>
        <end position="239"/>
    </location>
</feature>
<dbReference type="SUPFAM" id="SSF103473">
    <property type="entry name" value="MFS general substrate transporter"/>
    <property type="match status" value="1"/>
</dbReference>
<feature type="transmembrane region" description="Helical" evidence="6">
    <location>
        <begin position="184"/>
        <end position="209"/>
    </location>
</feature>
<accession>A0A2I1I6I2</accession>
<dbReference type="PANTHER" id="PTHR23523:SF2">
    <property type="entry name" value="2-NITROIMIDAZOLE TRANSPORTER"/>
    <property type="match status" value="1"/>
</dbReference>
<feature type="transmembrane region" description="Helical" evidence="6">
    <location>
        <begin position="56"/>
        <end position="75"/>
    </location>
</feature>
<dbReference type="GO" id="GO:0005886">
    <property type="term" value="C:plasma membrane"/>
    <property type="evidence" value="ECO:0007669"/>
    <property type="project" value="UniProtKB-SubCell"/>
</dbReference>
<protein>
    <submittedName>
        <fullName evidence="8">MFS transporter</fullName>
    </submittedName>
</protein>
<feature type="transmembrane region" description="Helical" evidence="6">
    <location>
        <begin position="95"/>
        <end position="118"/>
    </location>
</feature>
<feature type="region of interest" description="Disordered" evidence="5">
    <location>
        <begin position="30"/>
        <end position="50"/>
    </location>
</feature>
<evidence type="ECO:0000256" key="4">
    <source>
        <dbReference type="ARBA" id="ARBA00023136"/>
    </source>
</evidence>
<reference evidence="8 9" key="1">
    <citation type="submission" date="2017-12" db="EMBL/GenBank/DDBJ databases">
        <title>Phylogenetic diversity of female urinary microbiome.</title>
        <authorList>
            <person name="Thomas-White K."/>
            <person name="Wolfe A.J."/>
        </authorList>
    </citation>
    <scope>NUCLEOTIDE SEQUENCE [LARGE SCALE GENOMIC DNA]</scope>
    <source>
        <strain evidence="8 9">UMB0250</strain>
    </source>
</reference>
<feature type="transmembrane region" description="Helical" evidence="6">
    <location>
        <begin position="324"/>
        <end position="341"/>
    </location>
</feature>
<dbReference type="InterPro" id="IPR011701">
    <property type="entry name" value="MFS"/>
</dbReference>
<evidence type="ECO:0000313" key="8">
    <source>
        <dbReference type="EMBL" id="PKY66719.1"/>
    </source>
</evidence>
<feature type="transmembrane region" description="Helical" evidence="6">
    <location>
        <begin position="287"/>
        <end position="304"/>
    </location>
</feature>
<dbReference type="Proteomes" id="UP000234545">
    <property type="component" value="Unassembled WGS sequence"/>
</dbReference>
<evidence type="ECO:0000256" key="6">
    <source>
        <dbReference type="SAM" id="Phobius"/>
    </source>
</evidence>
<dbReference type="InterPro" id="IPR052524">
    <property type="entry name" value="MFS_Cyanate_Porter"/>
</dbReference>
<evidence type="ECO:0000256" key="2">
    <source>
        <dbReference type="ARBA" id="ARBA00022692"/>
    </source>
</evidence>
<dbReference type="EMBL" id="PKKJ01000001">
    <property type="protein sequence ID" value="PKY66719.1"/>
    <property type="molecule type" value="Genomic_DNA"/>
</dbReference>
<feature type="domain" description="Major facilitator superfamily (MFS) profile" evidence="7">
    <location>
        <begin position="62"/>
        <end position="463"/>
    </location>
</feature>
<feature type="transmembrane region" description="Helical" evidence="6">
    <location>
        <begin position="378"/>
        <end position="398"/>
    </location>
</feature>
<feature type="transmembrane region" description="Helical" evidence="6">
    <location>
        <begin position="151"/>
        <end position="172"/>
    </location>
</feature>
<dbReference type="InterPro" id="IPR020846">
    <property type="entry name" value="MFS_dom"/>
</dbReference>
<evidence type="ECO:0000256" key="3">
    <source>
        <dbReference type="ARBA" id="ARBA00022989"/>
    </source>
</evidence>